<dbReference type="InterPro" id="IPR017878">
    <property type="entry name" value="TB_dom"/>
</dbReference>
<dbReference type="CDD" id="cd00054">
    <property type="entry name" value="EGF_CA"/>
    <property type="match status" value="6"/>
</dbReference>
<dbReference type="PANTHER" id="PTHR24040">
    <property type="entry name" value="LAMININ G-LIKE DOMAIN-CONTAINING PROTEIN"/>
    <property type="match status" value="1"/>
</dbReference>
<keyword evidence="3" id="KW-0272">Extracellular matrix</keyword>
<dbReference type="InterPro" id="IPR018097">
    <property type="entry name" value="EGF_Ca-bd_CS"/>
</dbReference>
<evidence type="ECO:0000256" key="3">
    <source>
        <dbReference type="ARBA" id="ARBA00022530"/>
    </source>
</evidence>
<evidence type="ECO:0000259" key="12">
    <source>
        <dbReference type="PROSITE" id="PS51364"/>
    </source>
</evidence>
<dbReference type="AlphaFoldDB" id="A0A151NLK2"/>
<dbReference type="GO" id="GO:0005509">
    <property type="term" value="F:calcium ion binding"/>
    <property type="evidence" value="ECO:0007669"/>
    <property type="project" value="InterPro"/>
</dbReference>
<keyword evidence="2" id="KW-0964">Secreted</keyword>
<proteinExistence type="predicted"/>
<dbReference type="Pfam" id="PF07645">
    <property type="entry name" value="EGF_CA"/>
    <property type="match status" value="9"/>
</dbReference>
<evidence type="ECO:0000256" key="1">
    <source>
        <dbReference type="ARBA" id="ARBA00004498"/>
    </source>
</evidence>
<dbReference type="SMART" id="SM00179">
    <property type="entry name" value="EGF_CA"/>
    <property type="match status" value="9"/>
</dbReference>
<dbReference type="InterPro" id="IPR000152">
    <property type="entry name" value="EGF-type_Asp/Asn_hydroxyl_site"/>
</dbReference>
<organism evidence="13 14">
    <name type="scientific">Alligator mississippiensis</name>
    <name type="common">American alligator</name>
    <dbReference type="NCBI Taxonomy" id="8496"/>
    <lineage>
        <taxon>Eukaryota</taxon>
        <taxon>Metazoa</taxon>
        <taxon>Chordata</taxon>
        <taxon>Craniata</taxon>
        <taxon>Vertebrata</taxon>
        <taxon>Euteleostomi</taxon>
        <taxon>Archelosauria</taxon>
        <taxon>Archosauria</taxon>
        <taxon>Crocodylia</taxon>
        <taxon>Alligatoridae</taxon>
        <taxon>Alligatorinae</taxon>
        <taxon>Alligator</taxon>
    </lineage>
</organism>
<feature type="domain" description="EGF-like" evidence="11">
    <location>
        <begin position="396"/>
        <end position="436"/>
    </location>
</feature>
<evidence type="ECO:0000256" key="4">
    <source>
        <dbReference type="ARBA" id="ARBA00022536"/>
    </source>
</evidence>
<dbReference type="FunFam" id="2.10.25.10:FF:000005">
    <property type="entry name" value="Fibrillin 2"/>
    <property type="match status" value="1"/>
</dbReference>
<evidence type="ECO:0000256" key="5">
    <source>
        <dbReference type="ARBA" id="ARBA00022729"/>
    </source>
</evidence>
<evidence type="ECO:0000256" key="7">
    <source>
        <dbReference type="ARBA" id="ARBA00023157"/>
    </source>
</evidence>
<sequence length="620" mass="66944">MAPPWRRGPDTGARARPTQLRKPGGRPPNSQPPQTGGNPGSQPLPLPSPPSPDRGEPRCRGCVADTGVQKTGPIRGEQGGDCPQGYKRLNSTHCQDINECALPGVCALGDCLNTQGSFRCACKPGHVLAPLRTQCVQVVARPTTAMVWQVAPEQFTRSAVEIAPTQVTETDECKLNRNICGHGECIMGAAGYTCLCYSGYRWHPQRRFCTDVNECEAEPCGLGKGVCMNTGGSYNCHCNRGYQLKVHKGVRSCVDIDECAKPHVCGDGGTCTNYPGHYKCDCRPGYRVKSSRQPLCKDMDECEESPCKHGWCENLPGSFRCTCQDGFAPAPDARSCLDVNECEGGTRCPHGVCVNTLGSYKCQCPAGLRARKDGPRCEGERGGTGGSWGDHRNHGGAGGHDPGLCLPHGTCENVDGSYVCTCEEGYAPTEDRHSCEALEPLVHKKECYLNFDDTVFCDSVLATNVTRPECCCSLGAGWGDHCEIYPCPVPGSAEFHSLCPDGRGFILDDNILNYGIPAHRDIDECSLFGAEICKEGKCVNTQPGYECYCKQGFYYDGNLLECVDVDECRDPGACRHGRCINTLGSYVCECSPPRALDPSGRDCVLPDTQAVTPLHTVFAH</sequence>
<dbReference type="Pfam" id="PF00683">
    <property type="entry name" value="TB"/>
    <property type="match status" value="1"/>
</dbReference>
<evidence type="ECO:0008006" key="15">
    <source>
        <dbReference type="Google" id="ProtNLM"/>
    </source>
</evidence>
<dbReference type="InterPro" id="IPR036773">
    <property type="entry name" value="TB_dom_sf"/>
</dbReference>
<dbReference type="Gene3D" id="3.90.290.10">
    <property type="entry name" value="TGF-beta binding (TB) domain"/>
    <property type="match status" value="1"/>
</dbReference>
<feature type="domain" description="TB" evidence="12">
    <location>
        <begin position="445"/>
        <end position="499"/>
    </location>
</feature>
<evidence type="ECO:0000256" key="6">
    <source>
        <dbReference type="ARBA" id="ARBA00022737"/>
    </source>
</evidence>
<protein>
    <recommendedName>
        <fullName evidence="15">Latent-transforming growth factor beta-binding protein 3</fullName>
    </recommendedName>
</protein>
<feature type="domain" description="EGF-like" evidence="11">
    <location>
        <begin position="338"/>
        <end position="378"/>
    </location>
</feature>
<dbReference type="InterPro" id="IPR000742">
    <property type="entry name" value="EGF"/>
</dbReference>
<keyword evidence="7 9" id="KW-1015">Disulfide bond</keyword>
<dbReference type="PROSITE" id="PS50026">
    <property type="entry name" value="EGF_3"/>
    <property type="match status" value="6"/>
</dbReference>
<evidence type="ECO:0000256" key="2">
    <source>
        <dbReference type="ARBA" id="ARBA00022525"/>
    </source>
</evidence>
<feature type="domain" description="EGF-like" evidence="11">
    <location>
        <begin position="211"/>
        <end position="248"/>
    </location>
</feature>
<evidence type="ECO:0000256" key="10">
    <source>
        <dbReference type="SAM" id="MobiDB-lite"/>
    </source>
</evidence>
<dbReference type="PROSITE" id="PS01187">
    <property type="entry name" value="EGF_CA"/>
    <property type="match status" value="4"/>
</dbReference>
<dbReference type="PANTHER" id="PTHR24040:SF13">
    <property type="entry name" value="FIBROPELLIN-1"/>
    <property type="match status" value="1"/>
</dbReference>
<dbReference type="Proteomes" id="UP000050525">
    <property type="component" value="Unassembled WGS sequence"/>
</dbReference>
<dbReference type="PROSITE" id="PS01186">
    <property type="entry name" value="EGF_2"/>
    <property type="match status" value="4"/>
</dbReference>
<dbReference type="FunFam" id="2.10.25.10:FF:000003">
    <property type="entry name" value="fibrillin-1 isoform X1"/>
    <property type="match status" value="1"/>
</dbReference>
<dbReference type="FunFam" id="2.10.25.10:FF:000115">
    <property type="entry name" value="latent-transforming growth factor beta-binding protein 4 isoform X2"/>
    <property type="match status" value="1"/>
</dbReference>
<keyword evidence="5" id="KW-0732">Signal</keyword>
<dbReference type="InterPro" id="IPR009030">
    <property type="entry name" value="Growth_fac_rcpt_cys_sf"/>
</dbReference>
<keyword evidence="8" id="KW-0325">Glycoprotein</keyword>
<keyword evidence="6" id="KW-0677">Repeat</keyword>
<feature type="domain" description="EGF-like" evidence="11">
    <location>
        <begin position="564"/>
        <end position="604"/>
    </location>
</feature>
<dbReference type="PROSITE" id="PS00010">
    <property type="entry name" value="ASX_HYDROXYL"/>
    <property type="match status" value="8"/>
</dbReference>
<keyword evidence="14" id="KW-1185">Reference proteome</keyword>
<reference evidence="13 14" key="1">
    <citation type="journal article" date="2012" name="Genome Biol.">
        <title>Sequencing three crocodilian genomes to illuminate the evolution of archosaurs and amniotes.</title>
        <authorList>
            <person name="St John J.A."/>
            <person name="Braun E.L."/>
            <person name="Isberg S.R."/>
            <person name="Miles L.G."/>
            <person name="Chong A.Y."/>
            <person name="Gongora J."/>
            <person name="Dalzell P."/>
            <person name="Moran C."/>
            <person name="Bed'hom B."/>
            <person name="Abzhanov A."/>
            <person name="Burgess S.C."/>
            <person name="Cooksey A.M."/>
            <person name="Castoe T.A."/>
            <person name="Crawford N.G."/>
            <person name="Densmore L.D."/>
            <person name="Drew J.C."/>
            <person name="Edwards S.V."/>
            <person name="Faircloth B.C."/>
            <person name="Fujita M.K."/>
            <person name="Greenwold M.J."/>
            <person name="Hoffmann F.G."/>
            <person name="Howard J.M."/>
            <person name="Iguchi T."/>
            <person name="Janes D.E."/>
            <person name="Khan S.Y."/>
            <person name="Kohno S."/>
            <person name="de Koning A.J."/>
            <person name="Lance S.L."/>
            <person name="McCarthy F.M."/>
            <person name="McCormack J.E."/>
            <person name="Merchant M.E."/>
            <person name="Peterson D.G."/>
            <person name="Pollock D.D."/>
            <person name="Pourmand N."/>
            <person name="Raney B.J."/>
            <person name="Roessler K.A."/>
            <person name="Sanford J.R."/>
            <person name="Sawyer R.H."/>
            <person name="Schmidt C.J."/>
            <person name="Triplett E.W."/>
            <person name="Tuberville T.D."/>
            <person name="Venegas-Anaya M."/>
            <person name="Howard J.T."/>
            <person name="Jarvis E.D."/>
            <person name="Guillette L.J.Jr."/>
            <person name="Glenn T.C."/>
            <person name="Green R.E."/>
            <person name="Ray D.A."/>
        </authorList>
    </citation>
    <scope>NUCLEOTIDE SEQUENCE [LARGE SCALE GENOMIC DNA]</scope>
    <source>
        <strain evidence="13">KSC_2009_1</strain>
    </source>
</reference>
<feature type="domain" description="EGF-like" evidence="11">
    <location>
        <begin position="255"/>
        <end position="292"/>
    </location>
</feature>
<evidence type="ECO:0000313" key="14">
    <source>
        <dbReference type="Proteomes" id="UP000050525"/>
    </source>
</evidence>
<keyword evidence="4 9" id="KW-0245">EGF-like domain</keyword>
<gene>
    <name evidence="13" type="ORF">Y1Q_0013031</name>
</gene>
<feature type="region of interest" description="Disordered" evidence="10">
    <location>
        <begin position="1"/>
        <end position="82"/>
    </location>
</feature>
<dbReference type="FunFam" id="2.10.25.10:FF:000077">
    <property type="entry name" value="Latent-transforming growth factor beta-binding protein 3 isoform 1"/>
    <property type="match status" value="1"/>
</dbReference>
<dbReference type="FunFam" id="2.10.25.10:FF:000302">
    <property type="entry name" value="latent-transforming growth factor beta-binding protein 3 isoform X2"/>
    <property type="match status" value="1"/>
</dbReference>
<dbReference type="SUPFAM" id="SSF57581">
    <property type="entry name" value="TB module/8-cys domain"/>
    <property type="match status" value="1"/>
</dbReference>
<feature type="domain" description="EGF-like" evidence="11">
    <location>
        <begin position="298"/>
        <end position="337"/>
    </location>
</feature>
<evidence type="ECO:0000256" key="9">
    <source>
        <dbReference type="PROSITE-ProRule" id="PRU00076"/>
    </source>
</evidence>
<evidence type="ECO:0000256" key="8">
    <source>
        <dbReference type="ARBA" id="ARBA00023180"/>
    </source>
</evidence>
<name>A0A151NLK2_ALLMI</name>
<dbReference type="InterPro" id="IPR051145">
    <property type="entry name" value="GAS-SHBG-PROS"/>
</dbReference>
<dbReference type="EMBL" id="AKHW03002603">
    <property type="protein sequence ID" value="KYO37673.1"/>
    <property type="molecule type" value="Genomic_DNA"/>
</dbReference>
<dbReference type="InterPro" id="IPR049883">
    <property type="entry name" value="NOTCH1_EGF-like"/>
</dbReference>
<dbReference type="InterPro" id="IPR001881">
    <property type="entry name" value="EGF-like_Ca-bd_dom"/>
</dbReference>
<accession>A0A151NLK2</accession>
<dbReference type="SUPFAM" id="SSF57196">
    <property type="entry name" value="EGF/Laminin"/>
    <property type="match status" value="1"/>
</dbReference>
<dbReference type="SMART" id="SM00181">
    <property type="entry name" value="EGF"/>
    <property type="match status" value="9"/>
</dbReference>
<dbReference type="Gene3D" id="2.10.25.10">
    <property type="entry name" value="Laminin"/>
    <property type="match status" value="9"/>
</dbReference>
<dbReference type="SUPFAM" id="SSF57184">
    <property type="entry name" value="Growth factor receptor domain"/>
    <property type="match status" value="3"/>
</dbReference>
<dbReference type="FunFam" id="2.10.25.10:FF:000068">
    <property type="entry name" value="Latent transforming growth factor beta binding protein 3"/>
    <property type="match status" value="1"/>
</dbReference>
<comment type="caution">
    <text evidence="9">Lacks conserved residue(s) required for the propagation of feature annotation.</text>
</comment>
<feature type="disulfide bond" evidence="9">
    <location>
        <begin position="302"/>
        <end position="312"/>
    </location>
</feature>
<comment type="caution">
    <text evidence="13">The sequence shown here is derived from an EMBL/GenBank/DDBJ whole genome shotgun (WGS) entry which is preliminary data.</text>
</comment>
<dbReference type="PROSITE" id="PS51364">
    <property type="entry name" value="TB"/>
    <property type="match status" value="1"/>
</dbReference>
<evidence type="ECO:0000259" key="11">
    <source>
        <dbReference type="PROSITE" id="PS50026"/>
    </source>
</evidence>
<comment type="subcellular location">
    <subcellularLocation>
        <location evidence="1">Secreted</location>
        <location evidence="1">Extracellular space</location>
        <location evidence="1">Extracellular matrix</location>
    </subcellularLocation>
</comment>
<dbReference type="FunFam" id="2.10.25.10:FF:000317">
    <property type="entry name" value="latent-transforming growth factor beta-binding protein 3 isoform X2"/>
    <property type="match status" value="1"/>
</dbReference>
<feature type="compositionally biased region" description="Pro residues" evidence="10">
    <location>
        <begin position="42"/>
        <end position="52"/>
    </location>
</feature>
<dbReference type="STRING" id="8496.A0A151NLK2"/>
<evidence type="ECO:0000313" key="13">
    <source>
        <dbReference type="EMBL" id="KYO37673.1"/>
    </source>
</evidence>